<evidence type="ECO:0000259" key="1">
    <source>
        <dbReference type="Pfam" id="PF04695"/>
    </source>
</evidence>
<sequence length="371" mass="41589">MRQLLPTSPVSDRSELLDRARHFLGSPQVVHQDHESKRRFLTEKGLTDGEIQLLLREMPSQLPLVPPRMYPAPPPSRLPGLLAGTFKLLSWIAGGSTALLFIYYRFLLPRLVQSALARRSLKAHQNGLFTKLTESLRDFQDEQKIAYTDLPRPDPWEEAPEPWGKCKNLGDVVVAARGEWQSRAVPHVTLLRCALADLAGQNKPSTADEIFQALFSTELPSLLNIDDTYQESLWKTLNDAPLFRSTEPGSPSELPRWSYHTPDPVPQPTSPLLPALALLHISVSRAVSERPAQRFQHTLEAFIDFTGFLTTKTYALASAMHRLPGTTPPSPIPIEEEEVRMEIKALKGLVLNRRTFMPTIPRPLSAPVDKA</sequence>
<name>A0AAD4QC65_9AGAM</name>
<dbReference type="InterPro" id="IPR006785">
    <property type="entry name" value="Pex14_N"/>
</dbReference>
<keyword evidence="3" id="KW-1185">Reference proteome</keyword>
<dbReference type="Pfam" id="PF04695">
    <property type="entry name" value="Pex14_N"/>
    <property type="match status" value="1"/>
</dbReference>
<reference evidence="2" key="1">
    <citation type="submission" date="2022-01" db="EMBL/GenBank/DDBJ databases">
        <title>Comparative genomics reveals a dynamic genome evolution in the ectomycorrhizal milk-cap (Lactarius) mushrooms.</title>
        <authorList>
            <consortium name="DOE Joint Genome Institute"/>
            <person name="Lebreton A."/>
            <person name="Tang N."/>
            <person name="Kuo A."/>
            <person name="LaButti K."/>
            <person name="Drula E."/>
            <person name="Barry K."/>
            <person name="Clum A."/>
            <person name="Lipzen A."/>
            <person name="Mousain D."/>
            <person name="Ng V."/>
            <person name="Wang R."/>
            <person name="Wang X."/>
            <person name="Dai Y."/>
            <person name="Henrissat B."/>
            <person name="Grigoriev I.V."/>
            <person name="Guerin-Laguette A."/>
            <person name="Yu F."/>
            <person name="Martin F.M."/>
        </authorList>
    </citation>
    <scope>NUCLEOTIDE SEQUENCE</scope>
    <source>
        <strain evidence="2">QP</strain>
    </source>
</reference>
<dbReference type="Proteomes" id="UP001201163">
    <property type="component" value="Unassembled WGS sequence"/>
</dbReference>
<dbReference type="AlphaFoldDB" id="A0AAD4QC65"/>
<organism evidence="2 3">
    <name type="scientific">Lactarius akahatsu</name>
    <dbReference type="NCBI Taxonomy" id="416441"/>
    <lineage>
        <taxon>Eukaryota</taxon>
        <taxon>Fungi</taxon>
        <taxon>Dikarya</taxon>
        <taxon>Basidiomycota</taxon>
        <taxon>Agaricomycotina</taxon>
        <taxon>Agaricomycetes</taxon>
        <taxon>Russulales</taxon>
        <taxon>Russulaceae</taxon>
        <taxon>Lactarius</taxon>
    </lineage>
</organism>
<dbReference type="InterPro" id="IPR036388">
    <property type="entry name" value="WH-like_DNA-bd_sf"/>
</dbReference>
<feature type="domain" description="Peroxisome membrane anchor protein Pex14p N-terminal" evidence="1">
    <location>
        <begin position="12"/>
        <end position="57"/>
    </location>
</feature>
<dbReference type="Gene3D" id="1.10.10.10">
    <property type="entry name" value="Winged helix-like DNA-binding domain superfamily/Winged helix DNA-binding domain"/>
    <property type="match status" value="1"/>
</dbReference>
<accession>A0AAD4QC65</accession>
<comment type="caution">
    <text evidence="2">The sequence shown here is derived from an EMBL/GenBank/DDBJ whole genome shotgun (WGS) entry which is preliminary data.</text>
</comment>
<evidence type="ECO:0000313" key="2">
    <source>
        <dbReference type="EMBL" id="KAH8988529.1"/>
    </source>
</evidence>
<evidence type="ECO:0000313" key="3">
    <source>
        <dbReference type="Proteomes" id="UP001201163"/>
    </source>
</evidence>
<proteinExistence type="predicted"/>
<gene>
    <name evidence="2" type="ORF">EDB92DRAFT_1800467</name>
</gene>
<dbReference type="EMBL" id="JAKELL010000041">
    <property type="protein sequence ID" value="KAH8988529.1"/>
    <property type="molecule type" value="Genomic_DNA"/>
</dbReference>
<protein>
    <recommendedName>
        <fullName evidence="1">Peroxisome membrane anchor protein Pex14p N-terminal domain-containing protein</fullName>
    </recommendedName>
</protein>